<dbReference type="Gene3D" id="1.10.3360.10">
    <property type="entry name" value="VPA0735-like domain"/>
    <property type="match status" value="1"/>
</dbReference>
<organism evidence="3 4">
    <name type="scientific">Tropicimonas sediminicola</name>
    <dbReference type="NCBI Taxonomy" id="1031541"/>
    <lineage>
        <taxon>Bacteria</taxon>
        <taxon>Pseudomonadati</taxon>
        <taxon>Pseudomonadota</taxon>
        <taxon>Alphaproteobacteria</taxon>
        <taxon>Rhodobacterales</taxon>
        <taxon>Roseobacteraceae</taxon>
        <taxon>Tropicimonas</taxon>
    </lineage>
</organism>
<dbReference type="InterPro" id="IPR037049">
    <property type="entry name" value="DUF1214_C_sf"/>
</dbReference>
<dbReference type="Gene3D" id="2.60.40.1610">
    <property type="entry name" value="Domain of unknown function DUF1254"/>
    <property type="match status" value="1"/>
</dbReference>
<dbReference type="Pfam" id="PF06742">
    <property type="entry name" value="DUF1214"/>
    <property type="match status" value="1"/>
</dbReference>
<dbReference type="RefSeq" id="WP_089235525.1">
    <property type="nucleotide sequence ID" value="NZ_FZOY01000016.1"/>
</dbReference>
<feature type="domain" description="DUF1214" evidence="1">
    <location>
        <begin position="351"/>
        <end position="458"/>
    </location>
</feature>
<accession>A0A239MDZ8</accession>
<reference evidence="3 4" key="1">
    <citation type="submission" date="2017-06" db="EMBL/GenBank/DDBJ databases">
        <authorList>
            <person name="Kim H.J."/>
            <person name="Triplett B.A."/>
        </authorList>
    </citation>
    <scope>NUCLEOTIDE SEQUENCE [LARGE SCALE GENOMIC DNA]</scope>
    <source>
        <strain evidence="3 4">DSM 29339</strain>
    </source>
</reference>
<dbReference type="InterPro" id="IPR037050">
    <property type="entry name" value="DUF1254_sf"/>
</dbReference>
<dbReference type="AlphaFoldDB" id="A0A239MDZ8"/>
<evidence type="ECO:0000313" key="3">
    <source>
        <dbReference type="EMBL" id="SNT40304.1"/>
    </source>
</evidence>
<dbReference type="Proteomes" id="UP000198426">
    <property type="component" value="Unassembled WGS sequence"/>
</dbReference>
<dbReference type="InterPro" id="IPR010679">
    <property type="entry name" value="DUF1254"/>
</dbReference>
<dbReference type="EMBL" id="FZOY01000016">
    <property type="protein sequence ID" value="SNT40304.1"/>
    <property type="molecule type" value="Genomic_DNA"/>
</dbReference>
<dbReference type="OrthoDB" id="9777345at2"/>
<sequence length="475" mass="51722">MRNFYRGLLASALLAVVTVTNVVLPATRSLAETELTPEEARALAKDAWLFGMPLVMFEIQADFLTHVTKPGAAKAPVNQFVHYRQFIDASNRSIVGFNVDNLYSLSWIDLSDEPLVLSVPAVGDRYWVMQIVDAWNGVPAAPGSRTHDGDRPHDFLIAGPDWDGPVPEGMELLRSPTNLAGIGGRTYCSGADEYELVNAIQDNYRLTPLSAWGQPYAPPSEVPLKAGVDGVTLVNDQVLALSSEEFFSNLNRLLATNPPYADDVPMLEKLRPLGIEPGAPFSTAEMSDDLRTGVDEGVADAKVALAEESRQLGKLVNNWGLTYDMGRFGTRYAYRAAWTFVGIGGNLIEDAFYPLTLLDAVGNPLTGEHAYTLTFAEGAWPPAAAFWSMTMYDLEGYLVNNPLNRYAIGDRSGMTPNPDGSLTIFIQAETPGDEKEANWLPAPGKGPFKLALRLYVPGEAVLNESWVPPAVQLAN</sequence>
<proteinExistence type="predicted"/>
<dbReference type="InterPro" id="IPR010621">
    <property type="entry name" value="DUF1214"/>
</dbReference>
<feature type="domain" description="DUF1254" evidence="2">
    <location>
        <begin position="77"/>
        <end position="208"/>
    </location>
</feature>
<dbReference type="Pfam" id="PF06863">
    <property type="entry name" value="DUF1254"/>
    <property type="match status" value="1"/>
</dbReference>
<evidence type="ECO:0000259" key="1">
    <source>
        <dbReference type="Pfam" id="PF06742"/>
    </source>
</evidence>
<dbReference type="PANTHER" id="PTHR36509">
    <property type="entry name" value="BLL3101 PROTEIN"/>
    <property type="match status" value="1"/>
</dbReference>
<evidence type="ECO:0000313" key="4">
    <source>
        <dbReference type="Proteomes" id="UP000198426"/>
    </source>
</evidence>
<protein>
    <submittedName>
        <fullName evidence="3">Uncharacterized conserved protein</fullName>
    </submittedName>
</protein>
<dbReference type="SUPFAM" id="SSF160935">
    <property type="entry name" value="VPA0735-like"/>
    <property type="match status" value="1"/>
</dbReference>
<gene>
    <name evidence="3" type="ORF">SAMN05421757_11621</name>
</gene>
<dbReference type="PANTHER" id="PTHR36509:SF2">
    <property type="entry name" value="BLL3101 PROTEIN"/>
    <property type="match status" value="1"/>
</dbReference>
<dbReference type="Gene3D" id="2.60.120.600">
    <property type="entry name" value="Domain of unknown function DUF1214, C-terminal domain"/>
    <property type="match status" value="1"/>
</dbReference>
<name>A0A239MDZ8_9RHOB</name>
<evidence type="ECO:0000259" key="2">
    <source>
        <dbReference type="Pfam" id="PF06863"/>
    </source>
</evidence>
<keyword evidence="4" id="KW-1185">Reference proteome</keyword>